<dbReference type="GO" id="GO:0008745">
    <property type="term" value="F:N-acetylmuramoyl-L-alanine amidase activity"/>
    <property type="evidence" value="ECO:0007669"/>
    <property type="project" value="InterPro"/>
</dbReference>
<dbReference type="GO" id="GO:0009253">
    <property type="term" value="P:peptidoglycan catabolic process"/>
    <property type="evidence" value="ECO:0007669"/>
    <property type="project" value="InterPro"/>
</dbReference>
<evidence type="ECO:0000313" key="5">
    <source>
        <dbReference type="Proteomes" id="UP000305546"/>
    </source>
</evidence>
<feature type="domain" description="MurNAc-LAA" evidence="3">
    <location>
        <begin position="185"/>
        <end position="307"/>
    </location>
</feature>
<dbReference type="OrthoDB" id="3268878at2"/>
<organism evidence="4 5">
    <name type="scientific">Amycolatopsis alkalitolerans</name>
    <dbReference type="NCBI Taxonomy" id="2547244"/>
    <lineage>
        <taxon>Bacteria</taxon>
        <taxon>Bacillati</taxon>
        <taxon>Actinomycetota</taxon>
        <taxon>Actinomycetes</taxon>
        <taxon>Pseudonocardiales</taxon>
        <taxon>Pseudonocardiaceae</taxon>
        <taxon>Amycolatopsis</taxon>
    </lineage>
</organism>
<feature type="region of interest" description="Disordered" evidence="2">
    <location>
        <begin position="108"/>
        <end position="133"/>
    </location>
</feature>
<gene>
    <name evidence="4" type="ORF">FG385_23585</name>
</gene>
<evidence type="ECO:0000256" key="1">
    <source>
        <dbReference type="ARBA" id="ARBA00022801"/>
    </source>
</evidence>
<dbReference type="SUPFAM" id="SSF53187">
    <property type="entry name" value="Zn-dependent exopeptidases"/>
    <property type="match status" value="1"/>
</dbReference>
<accession>A0A5C4LXA2</accession>
<evidence type="ECO:0000259" key="3">
    <source>
        <dbReference type="SMART" id="SM00646"/>
    </source>
</evidence>
<dbReference type="InterPro" id="IPR002508">
    <property type="entry name" value="MurNAc-LAA_cat"/>
</dbReference>
<dbReference type="Gene3D" id="3.40.630.40">
    <property type="entry name" value="Zn-dependent exopeptidases"/>
    <property type="match status" value="1"/>
</dbReference>
<keyword evidence="1" id="KW-0378">Hydrolase</keyword>
<dbReference type="PANTHER" id="PTHR30404">
    <property type="entry name" value="N-ACETYLMURAMOYL-L-ALANINE AMIDASE"/>
    <property type="match status" value="1"/>
</dbReference>
<evidence type="ECO:0000256" key="2">
    <source>
        <dbReference type="SAM" id="MobiDB-lite"/>
    </source>
</evidence>
<evidence type="ECO:0000313" key="4">
    <source>
        <dbReference type="EMBL" id="TNC22883.1"/>
    </source>
</evidence>
<dbReference type="PANTHER" id="PTHR30404:SF0">
    <property type="entry name" value="N-ACETYLMURAMOYL-L-ALANINE AMIDASE AMIC"/>
    <property type="match status" value="1"/>
</dbReference>
<dbReference type="CDD" id="cd02696">
    <property type="entry name" value="MurNAc-LAA"/>
    <property type="match status" value="1"/>
</dbReference>
<dbReference type="InterPro" id="IPR050695">
    <property type="entry name" value="N-acetylmuramoyl_amidase_3"/>
</dbReference>
<dbReference type="Pfam" id="PF01520">
    <property type="entry name" value="Amidase_3"/>
    <property type="match status" value="1"/>
</dbReference>
<feature type="region of interest" description="Disordered" evidence="2">
    <location>
        <begin position="62"/>
        <end position="94"/>
    </location>
</feature>
<proteinExistence type="predicted"/>
<sequence length="312" mass="31570">MVRVSHLRGACTCHQPSRANRLVWLRRGGCDTVFAVRRGLGAGALAGLLLLAACSGGAAAPAPDPATRSVSVSPSQAPPTTTPSTVAAKPPATSRQAKAVVVLDPGHNGGNASHPAEINKQVPAGRGATKPCNTTGTSTSAGYAEHAFTWDVAQRVGAALAAQGVRVVYTRDSDTGVGPCVDRRAAIGNEAGAAAVVSIHADGSDSPGARGFHVSYSSPPLNAAQRTPSIALADDLRDAFGGAGFPTSNYLGANGIYPRRDLAGLNLSTRPAALVECGNMRNPAEAAAMSSAAGRQHYADAIVAAILHYLNG</sequence>
<reference evidence="4 5" key="1">
    <citation type="submission" date="2019-06" db="EMBL/GenBank/DDBJ databases">
        <title>Amycolatopsis alkalitolerans sp. nov., isolated from Gastrodia elata Blume.</title>
        <authorList>
            <person name="Narsing Rao M.P."/>
            <person name="Li W.J."/>
        </authorList>
    </citation>
    <scope>NUCLEOTIDE SEQUENCE [LARGE SCALE GENOMIC DNA]</scope>
    <source>
        <strain evidence="4 5">SYSUP0005</strain>
    </source>
</reference>
<feature type="compositionally biased region" description="Low complexity" evidence="2">
    <location>
        <begin position="82"/>
        <end position="94"/>
    </location>
</feature>
<dbReference type="Proteomes" id="UP000305546">
    <property type="component" value="Unassembled WGS sequence"/>
</dbReference>
<dbReference type="EMBL" id="VDFW01000023">
    <property type="protein sequence ID" value="TNC22883.1"/>
    <property type="molecule type" value="Genomic_DNA"/>
</dbReference>
<dbReference type="AlphaFoldDB" id="A0A5C4LXA2"/>
<dbReference type="SMART" id="SM00646">
    <property type="entry name" value="Ami_3"/>
    <property type="match status" value="1"/>
</dbReference>
<protein>
    <submittedName>
        <fullName evidence="4">N-acetylmuramoyl-L-alanine amidase</fullName>
    </submittedName>
</protein>
<comment type="caution">
    <text evidence="4">The sequence shown here is derived from an EMBL/GenBank/DDBJ whole genome shotgun (WGS) entry which is preliminary data.</text>
</comment>
<dbReference type="GO" id="GO:0030288">
    <property type="term" value="C:outer membrane-bounded periplasmic space"/>
    <property type="evidence" value="ECO:0007669"/>
    <property type="project" value="TreeGrafter"/>
</dbReference>
<keyword evidence="5" id="KW-1185">Reference proteome</keyword>
<feature type="compositionally biased region" description="Low complexity" evidence="2">
    <location>
        <begin position="62"/>
        <end position="75"/>
    </location>
</feature>
<name>A0A5C4LXA2_9PSEU</name>